<evidence type="ECO:0000313" key="2">
    <source>
        <dbReference type="Proteomes" id="UP001165393"/>
    </source>
</evidence>
<gene>
    <name evidence="1" type="primary">raiA</name>
    <name evidence="1" type="ORF">NAF29_04470</name>
</gene>
<dbReference type="SUPFAM" id="SSF69754">
    <property type="entry name" value="Ribosome binding protein Y (YfiA homologue)"/>
    <property type="match status" value="1"/>
</dbReference>
<comment type="caution">
    <text evidence="1">The sequence shown here is derived from an EMBL/GenBank/DDBJ whole genome shotgun (WGS) entry which is preliminary data.</text>
</comment>
<dbReference type="InterPro" id="IPR003489">
    <property type="entry name" value="RHF/RaiA"/>
</dbReference>
<proteinExistence type="predicted"/>
<protein>
    <submittedName>
        <fullName evidence="1">Ribosome-associated translation inhibitor RaiA</fullName>
    </submittedName>
</protein>
<dbReference type="NCBIfam" id="TIGR00741">
    <property type="entry name" value="yfiA"/>
    <property type="match status" value="1"/>
</dbReference>
<keyword evidence="2" id="KW-1185">Reference proteome</keyword>
<accession>A0AA41W581</accession>
<dbReference type="RefSeq" id="WP_251260300.1">
    <property type="nucleotide sequence ID" value="NZ_JAMQGP010000002.1"/>
</dbReference>
<reference evidence="1 2" key="1">
    <citation type="journal article" date="2013" name="Antonie Van Leeuwenhoek">
        <title>Echinimonas agarilytica gen. nov., sp. nov., a new gammaproteobacterium isolated from the sea urchin Strongylocentrotus intermedius.</title>
        <authorList>
            <person name="Nedashkovskaya O.I."/>
            <person name="Stenkova A.M."/>
            <person name="Zhukova N.V."/>
            <person name="Van Trappen S."/>
            <person name="Lee J.S."/>
            <person name="Kim S.B."/>
        </authorList>
    </citation>
    <scope>NUCLEOTIDE SEQUENCE [LARGE SCALE GENOMIC DNA]</scope>
    <source>
        <strain evidence="1 2">KMM 6351</strain>
    </source>
</reference>
<evidence type="ECO:0000313" key="1">
    <source>
        <dbReference type="EMBL" id="MCM2678929.1"/>
    </source>
</evidence>
<dbReference type="EMBL" id="JAMQGP010000002">
    <property type="protein sequence ID" value="MCM2678929.1"/>
    <property type="molecule type" value="Genomic_DNA"/>
</dbReference>
<dbReference type="Gene3D" id="3.30.160.100">
    <property type="entry name" value="Ribosome hibernation promotion factor-like"/>
    <property type="match status" value="1"/>
</dbReference>
<dbReference type="InterPro" id="IPR036567">
    <property type="entry name" value="RHF-like"/>
</dbReference>
<organism evidence="1 2">
    <name type="scientific">Echinimonas agarilytica</name>
    <dbReference type="NCBI Taxonomy" id="1215918"/>
    <lineage>
        <taxon>Bacteria</taxon>
        <taxon>Pseudomonadati</taxon>
        <taxon>Pseudomonadota</taxon>
        <taxon>Gammaproteobacteria</taxon>
        <taxon>Alteromonadales</taxon>
        <taxon>Echinimonadaceae</taxon>
        <taxon>Echinimonas</taxon>
    </lineage>
</organism>
<dbReference type="Proteomes" id="UP001165393">
    <property type="component" value="Unassembled WGS sequence"/>
</dbReference>
<sequence length="99" mass="11244">MIEITCKTMSVTPSMKEHVLQAFEKLNRFDTDLFNPHVIVDKDGLDIVVEARIGIPGSELFAKAQHEEFNTATNRLVDKLKQQLIRYRGKQTASRTQAA</sequence>
<dbReference type="Pfam" id="PF02482">
    <property type="entry name" value="Ribosomal_S30AE"/>
    <property type="match status" value="1"/>
</dbReference>
<dbReference type="AlphaFoldDB" id="A0AA41W581"/>
<name>A0AA41W581_9GAMM</name>